<evidence type="ECO:0000313" key="1">
    <source>
        <dbReference type="EMBL" id="TSK20054.1"/>
    </source>
</evidence>
<dbReference type="EMBL" id="VCAZ01000005">
    <property type="protein sequence ID" value="TSK20054.1"/>
    <property type="molecule type" value="Genomic_DNA"/>
</dbReference>
<gene>
    <name evidence="1" type="ORF">Baya_1602</name>
</gene>
<accession>A0A556TLK8</accession>
<protein>
    <submittedName>
        <fullName evidence="1">Uncharacterized protein</fullName>
    </submittedName>
</protein>
<evidence type="ECO:0000313" key="2">
    <source>
        <dbReference type="Proteomes" id="UP000319801"/>
    </source>
</evidence>
<organism evidence="1 2">
    <name type="scientific">Bagarius yarrelli</name>
    <name type="common">Goonch</name>
    <name type="synonym">Bagrus yarrelli</name>
    <dbReference type="NCBI Taxonomy" id="175774"/>
    <lineage>
        <taxon>Eukaryota</taxon>
        <taxon>Metazoa</taxon>
        <taxon>Chordata</taxon>
        <taxon>Craniata</taxon>
        <taxon>Vertebrata</taxon>
        <taxon>Euteleostomi</taxon>
        <taxon>Actinopterygii</taxon>
        <taxon>Neopterygii</taxon>
        <taxon>Teleostei</taxon>
        <taxon>Ostariophysi</taxon>
        <taxon>Siluriformes</taxon>
        <taxon>Sisoridae</taxon>
        <taxon>Sisorinae</taxon>
        <taxon>Bagarius</taxon>
    </lineage>
</organism>
<keyword evidence="2" id="KW-1185">Reference proteome</keyword>
<proteinExistence type="predicted"/>
<dbReference type="AlphaFoldDB" id="A0A556TLK8"/>
<reference evidence="1 2" key="1">
    <citation type="journal article" date="2019" name="Genome Biol. Evol.">
        <title>Whole-Genome Sequencing of the Giant Devil Catfish, Bagarius yarrelli.</title>
        <authorList>
            <person name="Jiang W."/>
            <person name="Lv Y."/>
            <person name="Cheng L."/>
            <person name="Yang K."/>
            <person name="Chao B."/>
            <person name="Wang X."/>
            <person name="Li Y."/>
            <person name="Pan X."/>
            <person name="You X."/>
            <person name="Zhang Y."/>
            <person name="Yang J."/>
            <person name="Li J."/>
            <person name="Zhang X."/>
            <person name="Liu S."/>
            <person name="Sun C."/>
            <person name="Yang J."/>
            <person name="Shi Q."/>
        </authorList>
    </citation>
    <scope>NUCLEOTIDE SEQUENCE [LARGE SCALE GENOMIC DNA]</scope>
    <source>
        <strain evidence="1">JWS20170419001</strain>
        <tissue evidence="1">Muscle</tissue>
    </source>
</reference>
<name>A0A556TLK8_BAGYA</name>
<comment type="caution">
    <text evidence="1">The sequence shown here is derived from an EMBL/GenBank/DDBJ whole genome shotgun (WGS) entry which is preliminary data.</text>
</comment>
<sequence length="123" mass="13902">MMSQCRDEGLSESGDEISVYHARCQSEKKQLANYPLAASAATSHELPSLGFTAAELSKQSCEYWLSEQHYMNHCPRKAKPQVPFHSHLTVLKCQICGLLFFLVSDITSPVTFRFPIRAIEHML</sequence>
<dbReference type="Proteomes" id="UP000319801">
    <property type="component" value="Unassembled WGS sequence"/>
</dbReference>